<protein>
    <submittedName>
        <fullName evidence="3">Uncharacterized protein</fullName>
    </submittedName>
</protein>
<sequence>SKLKIHPNRTRCRRTWVVLPDRGEASDDSRGTRSRYSYQIDGETQMA</sequence>
<evidence type="ECO:0000313" key="4">
    <source>
        <dbReference type="Proteomes" id="UP000053864"/>
    </source>
</evidence>
<reference evidence="2" key="1">
    <citation type="submission" date="2013-11" db="EMBL/GenBank/DDBJ databases">
        <title>The Genome Sequence of Phytophthora parasitica CJ02B3.</title>
        <authorList>
            <consortium name="The Broad Institute Genomics Platform"/>
            <person name="Russ C."/>
            <person name="Tyler B."/>
            <person name="Panabieres F."/>
            <person name="Shan W."/>
            <person name="Tripathy S."/>
            <person name="Grunwald N."/>
            <person name="Machado M."/>
            <person name="Johnson C.S."/>
            <person name="Arredondo F."/>
            <person name="Hong C."/>
            <person name="Coffey M."/>
            <person name="Young S.K."/>
            <person name="Zeng Q."/>
            <person name="Gargeya S."/>
            <person name="Fitzgerald M."/>
            <person name="Abouelleil A."/>
            <person name="Alvarado L."/>
            <person name="Chapman S.B."/>
            <person name="Gainer-Dewar J."/>
            <person name="Goldberg J."/>
            <person name="Griggs A."/>
            <person name="Gujja S."/>
            <person name="Hansen M."/>
            <person name="Howarth C."/>
            <person name="Imamovic A."/>
            <person name="Ireland A."/>
            <person name="Larimer J."/>
            <person name="McCowan C."/>
            <person name="Murphy C."/>
            <person name="Pearson M."/>
            <person name="Poon T.W."/>
            <person name="Priest M."/>
            <person name="Roberts A."/>
            <person name="Saif S."/>
            <person name="Shea T."/>
            <person name="Sykes S."/>
            <person name="Wortman J."/>
            <person name="Nusbaum C."/>
            <person name="Birren B."/>
        </authorList>
    </citation>
    <scope>NUCLEOTIDE SEQUENCE [LARGE SCALE GENOMIC DNA]</scope>
    <source>
        <strain evidence="2">CJ02B3</strain>
    </source>
</reference>
<gene>
    <name evidence="2" type="ORF">L915_02237</name>
    <name evidence="3" type="ORF">L916_02195</name>
</gene>
<evidence type="ECO:0000313" key="2">
    <source>
        <dbReference type="EMBL" id="ETK94769.1"/>
    </source>
</evidence>
<evidence type="ECO:0000313" key="3">
    <source>
        <dbReference type="EMBL" id="ETL48168.1"/>
    </source>
</evidence>
<dbReference type="EMBL" id="KI684522">
    <property type="protein sequence ID" value="ETK94769.1"/>
    <property type="molecule type" value="Genomic_DNA"/>
</dbReference>
<dbReference type="AlphaFoldDB" id="W2JRB8"/>
<accession>W2JRB8</accession>
<organism evidence="3 4">
    <name type="scientific">Phytophthora nicotianae</name>
    <name type="common">Potato buckeye rot agent</name>
    <name type="synonym">Phytophthora parasitica</name>
    <dbReference type="NCBI Taxonomy" id="4792"/>
    <lineage>
        <taxon>Eukaryota</taxon>
        <taxon>Sar</taxon>
        <taxon>Stramenopiles</taxon>
        <taxon>Oomycota</taxon>
        <taxon>Peronosporomycetes</taxon>
        <taxon>Peronosporales</taxon>
        <taxon>Peronosporaceae</taxon>
        <taxon>Phytophthora</taxon>
    </lineage>
</organism>
<feature type="region of interest" description="Disordered" evidence="1">
    <location>
        <begin position="21"/>
        <end position="47"/>
    </location>
</feature>
<proteinExistence type="predicted"/>
<dbReference type="Proteomes" id="UP000053864">
    <property type="component" value="Unassembled WGS sequence"/>
</dbReference>
<feature type="non-terminal residue" evidence="3">
    <location>
        <position position="1"/>
    </location>
</feature>
<name>W2JRB8_PHYNI</name>
<evidence type="ECO:0000256" key="1">
    <source>
        <dbReference type="SAM" id="MobiDB-lite"/>
    </source>
</evidence>
<reference evidence="3 4" key="2">
    <citation type="submission" date="2013-11" db="EMBL/GenBank/DDBJ databases">
        <title>The Genome Sequence of Phytophthora parasitica CJ05E6.</title>
        <authorList>
            <consortium name="The Broad Institute Genomics Platform"/>
            <person name="Russ C."/>
            <person name="Tyler B."/>
            <person name="Panabieres F."/>
            <person name="Shan W."/>
            <person name="Tripathy S."/>
            <person name="Grunwald N."/>
            <person name="Machado M."/>
            <person name="Johnson C.S."/>
            <person name="Arredondo F."/>
            <person name="Hong C."/>
            <person name="Coffey M."/>
            <person name="Young S.K."/>
            <person name="Zeng Q."/>
            <person name="Gargeya S."/>
            <person name="Fitzgerald M."/>
            <person name="Abouelleil A."/>
            <person name="Alvarado L."/>
            <person name="Chapman S.B."/>
            <person name="Gainer-Dewar J."/>
            <person name="Goldberg J."/>
            <person name="Griggs A."/>
            <person name="Gujja S."/>
            <person name="Hansen M."/>
            <person name="Howarth C."/>
            <person name="Imamovic A."/>
            <person name="Ireland A."/>
            <person name="Larimer J."/>
            <person name="McCowan C."/>
            <person name="Murphy C."/>
            <person name="Pearson M."/>
            <person name="Poon T.W."/>
            <person name="Priest M."/>
            <person name="Roberts A."/>
            <person name="Saif S."/>
            <person name="Shea T."/>
            <person name="Sykes S."/>
            <person name="Wortman J."/>
            <person name="Nusbaum C."/>
            <person name="Birren B."/>
        </authorList>
    </citation>
    <scope>NUCLEOTIDE SEQUENCE [LARGE SCALE GENOMIC DNA]</scope>
    <source>
        <strain evidence="3 4">CJ05E6</strain>
    </source>
</reference>
<feature type="compositionally biased region" description="Basic and acidic residues" evidence="1">
    <location>
        <begin position="21"/>
        <end position="31"/>
    </location>
</feature>
<dbReference type="EMBL" id="KI670993">
    <property type="protein sequence ID" value="ETL48168.1"/>
    <property type="molecule type" value="Genomic_DNA"/>
</dbReference>
<dbReference type="Proteomes" id="UP000053236">
    <property type="component" value="Unassembled WGS sequence"/>
</dbReference>